<organism evidence="2 3">
    <name type="scientific">Ricinus communis</name>
    <name type="common">Castor bean</name>
    <dbReference type="NCBI Taxonomy" id="3988"/>
    <lineage>
        <taxon>Eukaryota</taxon>
        <taxon>Viridiplantae</taxon>
        <taxon>Streptophyta</taxon>
        <taxon>Embryophyta</taxon>
        <taxon>Tracheophyta</taxon>
        <taxon>Spermatophyta</taxon>
        <taxon>Magnoliopsida</taxon>
        <taxon>eudicotyledons</taxon>
        <taxon>Gunneridae</taxon>
        <taxon>Pentapetalae</taxon>
        <taxon>rosids</taxon>
        <taxon>fabids</taxon>
        <taxon>Malpighiales</taxon>
        <taxon>Euphorbiaceae</taxon>
        <taxon>Acalyphoideae</taxon>
        <taxon>Acalypheae</taxon>
        <taxon>Ricinus</taxon>
    </lineage>
</organism>
<protein>
    <recommendedName>
        <fullName evidence="4">DUF4283 domain-containing protein</fullName>
    </recommendedName>
</protein>
<evidence type="ECO:0000256" key="1">
    <source>
        <dbReference type="SAM" id="MobiDB-lite"/>
    </source>
</evidence>
<dbReference type="InParanoid" id="B9RZ69"/>
<name>B9RZ69_RICCO</name>
<evidence type="ECO:0000313" key="3">
    <source>
        <dbReference type="Proteomes" id="UP000008311"/>
    </source>
</evidence>
<gene>
    <name evidence="2" type="ORF">RCOM_0935930</name>
</gene>
<accession>B9RZ69</accession>
<dbReference type="EMBL" id="EQ973834">
    <property type="protein sequence ID" value="EEF43249.1"/>
    <property type="molecule type" value="Genomic_DNA"/>
</dbReference>
<feature type="region of interest" description="Disordered" evidence="1">
    <location>
        <begin position="370"/>
        <end position="430"/>
    </location>
</feature>
<dbReference type="Proteomes" id="UP000008311">
    <property type="component" value="Unassembled WGS sequence"/>
</dbReference>
<sequence>MVDMDTNESLHDTIILDVVEEAVVGCPIGTIFYDIKVDEGDAKIIKNGMETVVVLSGKSLGYRILSTEMNSLWRLKVTTRFRTCNVGWLLDNLRSLSNCSTVDTKISLLGRITFLSSCLGSFSRDASLILPPTCPKGYWVAMEINLLKPLVLKLHSDGFTYKVEYEGLPQVCFKYGRVSRAQTLCPMKRVVADNNCFAPNARNIDNPIKTSREDSSTSKNRKEFRSRFELLIVEEDSHTKSVPPKLTNASNENYAMKSGPSKLIIKLNENPFSYVSTKGKKKTPHSKTASLVSPIGHKQDHLSLKIKPSSLPNPFGITPKPTTIMSKSHQAASSSKAHNPFVFGTFVSFRNTNGRPNTFVVSNDPLVIFSSRKPPHPNKKRGRIISANEKSKPSDDERGAPRKQKISMKEAHVVVSGDQISPLGFNDEDV</sequence>
<proteinExistence type="predicted"/>
<reference evidence="3" key="1">
    <citation type="journal article" date="2010" name="Nat. Biotechnol.">
        <title>Draft genome sequence of the oilseed species Ricinus communis.</title>
        <authorList>
            <person name="Chan A.P."/>
            <person name="Crabtree J."/>
            <person name="Zhao Q."/>
            <person name="Lorenzi H."/>
            <person name="Orvis J."/>
            <person name="Puiu D."/>
            <person name="Melake-Berhan A."/>
            <person name="Jones K.M."/>
            <person name="Redman J."/>
            <person name="Chen G."/>
            <person name="Cahoon E.B."/>
            <person name="Gedil M."/>
            <person name="Stanke M."/>
            <person name="Haas B.J."/>
            <person name="Wortman J.R."/>
            <person name="Fraser-Liggett C.M."/>
            <person name="Ravel J."/>
            <person name="Rabinowicz P.D."/>
        </authorList>
    </citation>
    <scope>NUCLEOTIDE SEQUENCE [LARGE SCALE GENOMIC DNA]</scope>
    <source>
        <strain evidence="3">cv. Hale</strain>
    </source>
</reference>
<feature type="compositionally biased region" description="Basic residues" evidence="1">
    <location>
        <begin position="373"/>
        <end position="383"/>
    </location>
</feature>
<evidence type="ECO:0000313" key="2">
    <source>
        <dbReference type="EMBL" id="EEF43249.1"/>
    </source>
</evidence>
<dbReference type="AlphaFoldDB" id="B9RZ69"/>
<evidence type="ECO:0008006" key="4">
    <source>
        <dbReference type="Google" id="ProtNLM"/>
    </source>
</evidence>
<feature type="compositionally biased region" description="Basic and acidic residues" evidence="1">
    <location>
        <begin position="389"/>
        <end position="400"/>
    </location>
</feature>
<keyword evidence="3" id="KW-1185">Reference proteome</keyword>